<evidence type="ECO:0000256" key="3">
    <source>
        <dbReference type="ARBA" id="ARBA00023239"/>
    </source>
</evidence>
<dbReference type="SUPFAM" id="SSF51569">
    <property type="entry name" value="Aldolase"/>
    <property type="match status" value="1"/>
</dbReference>
<dbReference type="InterPro" id="IPR013785">
    <property type="entry name" value="Aldolase_TIM"/>
</dbReference>
<protein>
    <submittedName>
        <fullName evidence="5">Pyruvate:Oxaloacetate transcarboxylase domain protein</fullName>
    </submittedName>
</protein>
<dbReference type="EMBL" id="CADCTQ010000139">
    <property type="protein sequence ID" value="CAA9242136.1"/>
    <property type="molecule type" value="Genomic_DNA"/>
</dbReference>
<dbReference type="Gene3D" id="3.20.20.70">
    <property type="entry name" value="Aldolase class I"/>
    <property type="match status" value="1"/>
</dbReference>
<dbReference type="AlphaFoldDB" id="A0A6J4I636"/>
<sequence>MQHVHLFETTPRDGLQNEKFILSTEQKLQLVRGLTECGFRKIEVGSFVNPKAVPQMAGTGELFGSLPAVPGVNYYGLIPNRKGYELALAAGCRHMGYVLAVTETMNQRNVRMPVAESFAQLEEIREQARRDGVRLRAYLAVVFHCPFEGPTDLARALEWVRKMADLGVEDICLADTDGNAAPERTALLLDAVRPMLDRMGYPGILSLHLHNTYGYADRNARLALERGIRHFDAATAGLGGCPFVPGAKGNIPTEALVQLCHEEGYATGIDQEKLAGLSRWLVALKEQKLAVGNSR</sequence>
<evidence type="ECO:0000259" key="4">
    <source>
        <dbReference type="PROSITE" id="PS50991"/>
    </source>
</evidence>
<accession>A0A6J4I636</accession>
<evidence type="ECO:0000256" key="2">
    <source>
        <dbReference type="ARBA" id="ARBA00022723"/>
    </source>
</evidence>
<dbReference type="InterPro" id="IPR000891">
    <property type="entry name" value="PYR_CT"/>
</dbReference>
<gene>
    <name evidence="5" type="ORF">AVDCRST_MAG56-1488</name>
</gene>
<dbReference type="GO" id="GO:0004419">
    <property type="term" value="F:hydroxymethylglutaryl-CoA lyase activity"/>
    <property type="evidence" value="ECO:0007669"/>
    <property type="project" value="TreeGrafter"/>
</dbReference>
<comment type="similarity">
    <text evidence="1">Belongs to the HMG-CoA lyase family.</text>
</comment>
<evidence type="ECO:0000256" key="1">
    <source>
        <dbReference type="ARBA" id="ARBA00009405"/>
    </source>
</evidence>
<dbReference type="GO" id="GO:0046872">
    <property type="term" value="F:metal ion binding"/>
    <property type="evidence" value="ECO:0007669"/>
    <property type="project" value="UniProtKB-KW"/>
</dbReference>
<evidence type="ECO:0000313" key="5">
    <source>
        <dbReference type="EMBL" id="CAA9242136.1"/>
    </source>
</evidence>
<reference evidence="5" key="1">
    <citation type="submission" date="2020-02" db="EMBL/GenBank/DDBJ databases">
        <authorList>
            <person name="Meier V. D."/>
        </authorList>
    </citation>
    <scope>NUCLEOTIDE SEQUENCE</scope>
    <source>
        <strain evidence="5">AVDCRST_MAG56</strain>
    </source>
</reference>
<dbReference type="NCBIfam" id="NF004283">
    <property type="entry name" value="PRK05692.1"/>
    <property type="match status" value="1"/>
</dbReference>
<dbReference type="GO" id="GO:0046951">
    <property type="term" value="P:ketone body biosynthetic process"/>
    <property type="evidence" value="ECO:0007669"/>
    <property type="project" value="TreeGrafter"/>
</dbReference>
<dbReference type="PROSITE" id="PS50991">
    <property type="entry name" value="PYR_CT"/>
    <property type="match status" value="1"/>
</dbReference>
<dbReference type="InterPro" id="IPR043594">
    <property type="entry name" value="HMGL"/>
</dbReference>
<feature type="domain" description="Pyruvate carboxyltransferase" evidence="4">
    <location>
        <begin position="4"/>
        <end position="275"/>
    </location>
</feature>
<keyword evidence="3" id="KW-0456">Lyase</keyword>
<dbReference type="GO" id="GO:0006552">
    <property type="term" value="P:L-leucine catabolic process"/>
    <property type="evidence" value="ECO:0007669"/>
    <property type="project" value="TreeGrafter"/>
</dbReference>
<organism evidence="5">
    <name type="scientific">uncultured Cytophagales bacterium</name>
    <dbReference type="NCBI Taxonomy" id="158755"/>
    <lineage>
        <taxon>Bacteria</taxon>
        <taxon>Pseudomonadati</taxon>
        <taxon>Bacteroidota</taxon>
        <taxon>Sphingobacteriia</taxon>
        <taxon>Sphingobacteriales</taxon>
        <taxon>environmental samples</taxon>
    </lineage>
</organism>
<dbReference type="PANTHER" id="PTHR42738:SF7">
    <property type="entry name" value="HYDROXYMETHYLGLUTARYL-COA LYASE"/>
    <property type="match status" value="1"/>
</dbReference>
<keyword evidence="2" id="KW-0479">Metal-binding</keyword>
<proteinExistence type="inferred from homology"/>
<keyword evidence="5" id="KW-0670">Pyruvate</keyword>
<name>A0A6J4I636_9SPHI</name>
<dbReference type="Pfam" id="PF00682">
    <property type="entry name" value="HMGL-like"/>
    <property type="match status" value="1"/>
</dbReference>
<dbReference type="CDD" id="cd07938">
    <property type="entry name" value="DRE_TIM_HMGL"/>
    <property type="match status" value="1"/>
</dbReference>
<dbReference type="PANTHER" id="PTHR42738">
    <property type="entry name" value="HYDROXYMETHYLGLUTARYL-COA LYASE"/>
    <property type="match status" value="1"/>
</dbReference>